<sequence>MATPRVTPQQRQARLGRRHLLAARADTPEDVTAAIVALHGTDAATVHLSACARLTTPDPALLEDALYERRSLVRMTGMRRTMFVVDAGLAPVVHASTTVALAATERRRLLQTLHEARGWDEQWLVSVENGVLASLAARGQATAAELAADEPRLREKIVVSPGKSYEATVTISSRILYHLAMRDRIVRGRPTGAWTASQYRWRLAGPLPELPAAEARRDLVHRWLRAFGPGTEADLKWWTGWTLGHVRAALGAVGAVPVTLDEGTGYVLPDDVGPDAAPAPWAALLPALDPTPMGWQLRDFYLDPDHRPALFDRSGNIGPTVWWNGRIVGGWAQRPDGELRWRLLADPGAAARAAIEVEAARLSGWLGDVRVTPSFRTPLERELSA</sequence>
<reference evidence="1" key="1">
    <citation type="submission" date="2020-11" db="EMBL/GenBank/DDBJ databases">
        <title>Sequencing the genomes of 1000 actinobacteria strains.</title>
        <authorList>
            <person name="Klenk H.-P."/>
        </authorList>
    </citation>
    <scope>NUCLEOTIDE SEQUENCE</scope>
    <source>
        <strain evidence="1">DSM 45356</strain>
    </source>
</reference>
<dbReference type="PANTHER" id="PTHR38479:SF2">
    <property type="entry name" value="WINGED HELIX DNA-BINDING DOMAIN-CONTAINING PROTEIN"/>
    <property type="match status" value="1"/>
</dbReference>
<dbReference type="PANTHER" id="PTHR38479">
    <property type="entry name" value="LMO0824 PROTEIN"/>
    <property type="match status" value="1"/>
</dbReference>
<name>A0A8J7KEY2_9ACTN</name>
<keyword evidence="2" id="KW-1185">Reference proteome</keyword>
<accession>A0A8J7KEY2</accession>
<dbReference type="Proteomes" id="UP000622552">
    <property type="component" value="Unassembled WGS sequence"/>
</dbReference>
<organism evidence="1 2">
    <name type="scientific">Longispora fulva</name>
    <dbReference type="NCBI Taxonomy" id="619741"/>
    <lineage>
        <taxon>Bacteria</taxon>
        <taxon>Bacillati</taxon>
        <taxon>Actinomycetota</taxon>
        <taxon>Actinomycetes</taxon>
        <taxon>Micromonosporales</taxon>
        <taxon>Micromonosporaceae</taxon>
        <taxon>Longispora</taxon>
    </lineage>
</organism>
<comment type="caution">
    <text evidence="1">The sequence shown here is derived from an EMBL/GenBank/DDBJ whole genome shotgun (WGS) entry which is preliminary data.</text>
</comment>
<dbReference type="InterPro" id="IPR009351">
    <property type="entry name" value="AlkZ-like"/>
</dbReference>
<gene>
    <name evidence="1" type="ORF">IW245_001704</name>
</gene>
<dbReference type="EMBL" id="JADOUF010000001">
    <property type="protein sequence ID" value="MBG6135510.1"/>
    <property type="molecule type" value="Genomic_DNA"/>
</dbReference>
<dbReference type="RefSeq" id="WP_197002609.1">
    <property type="nucleotide sequence ID" value="NZ_BONS01000002.1"/>
</dbReference>
<evidence type="ECO:0000313" key="2">
    <source>
        <dbReference type="Proteomes" id="UP000622552"/>
    </source>
</evidence>
<evidence type="ECO:0008006" key="3">
    <source>
        <dbReference type="Google" id="ProtNLM"/>
    </source>
</evidence>
<proteinExistence type="predicted"/>
<dbReference type="Pfam" id="PF06224">
    <property type="entry name" value="AlkZ-like"/>
    <property type="match status" value="1"/>
</dbReference>
<protein>
    <recommendedName>
        <fullName evidence="3">Winged helix DNA-binding domain-containing protein</fullName>
    </recommendedName>
</protein>
<dbReference type="AlphaFoldDB" id="A0A8J7KEY2"/>
<evidence type="ECO:0000313" key="1">
    <source>
        <dbReference type="EMBL" id="MBG6135510.1"/>
    </source>
</evidence>